<dbReference type="Proteomes" id="UP001500503">
    <property type="component" value="Unassembled WGS sequence"/>
</dbReference>
<name>A0ABP8QB55_9ACTN</name>
<comment type="caution">
    <text evidence="1">The sequence shown here is derived from an EMBL/GenBank/DDBJ whole genome shotgun (WGS) entry which is preliminary data.</text>
</comment>
<sequence length="109" mass="11633">MRASADGGLDGSSLLFGVDPHRVAGRSPRRVIFGHPPFGVRGDVQARADLVPERVDDAAAFGVRRSVGGTSPMLEYSRTVLVVRPVRRAASPIEQSLVSPLMRPLSGFP</sequence>
<accession>A0ABP8QB55</accession>
<reference evidence="2" key="1">
    <citation type="journal article" date="2019" name="Int. J. Syst. Evol. Microbiol.">
        <title>The Global Catalogue of Microorganisms (GCM) 10K type strain sequencing project: providing services to taxonomists for standard genome sequencing and annotation.</title>
        <authorList>
            <consortium name="The Broad Institute Genomics Platform"/>
            <consortium name="The Broad Institute Genome Sequencing Center for Infectious Disease"/>
            <person name="Wu L."/>
            <person name="Ma J."/>
        </authorList>
    </citation>
    <scope>NUCLEOTIDE SEQUENCE [LARGE SCALE GENOMIC DNA]</scope>
    <source>
        <strain evidence="2">JCM 17933</strain>
    </source>
</reference>
<evidence type="ECO:0000313" key="2">
    <source>
        <dbReference type="Proteomes" id="UP001500503"/>
    </source>
</evidence>
<protein>
    <submittedName>
        <fullName evidence="1">Uncharacterized protein</fullName>
    </submittedName>
</protein>
<proteinExistence type="predicted"/>
<dbReference type="EMBL" id="BAABHF010000025">
    <property type="protein sequence ID" value="GAA4500533.1"/>
    <property type="molecule type" value="Genomic_DNA"/>
</dbReference>
<gene>
    <name evidence="1" type="ORF">GCM10023191_049030</name>
</gene>
<evidence type="ECO:0000313" key="1">
    <source>
        <dbReference type="EMBL" id="GAA4500533.1"/>
    </source>
</evidence>
<organism evidence="1 2">
    <name type="scientific">Actinoallomurus oryzae</name>
    <dbReference type="NCBI Taxonomy" id="502180"/>
    <lineage>
        <taxon>Bacteria</taxon>
        <taxon>Bacillati</taxon>
        <taxon>Actinomycetota</taxon>
        <taxon>Actinomycetes</taxon>
        <taxon>Streptosporangiales</taxon>
        <taxon>Thermomonosporaceae</taxon>
        <taxon>Actinoallomurus</taxon>
    </lineage>
</organism>
<keyword evidence="2" id="KW-1185">Reference proteome</keyword>